<gene>
    <name evidence="1" type="ORF">M8009_02435</name>
</gene>
<proteinExistence type="predicted"/>
<name>A0ABT0SXK6_9GAMM</name>
<dbReference type="Gene3D" id="3.10.640.10">
    <property type="entry name" value="Restriction endonuclease-like alpha-beta roll domain"/>
    <property type="match status" value="1"/>
</dbReference>
<reference evidence="1" key="1">
    <citation type="submission" date="2022-05" db="EMBL/GenBank/DDBJ databases">
        <title>Halomonas geminus sp. nov. and Halomonas llamarensis sp. nov. isolated from high-altitude salars of the Atacama Desert.</title>
        <authorList>
            <person name="Hintersatz C."/>
            <person name="Rojas L.A."/>
            <person name="Wei T.-S."/>
            <person name="Kutschke S."/>
            <person name="Lehmann F."/>
            <person name="Jain R."/>
            <person name="Pollmann K."/>
        </authorList>
    </citation>
    <scope>NUCLEOTIDE SEQUENCE</scope>
    <source>
        <strain evidence="1">ATCH28</strain>
    </source>
</reference>
<dbReference type="RefSeq" id="WP_250059174.1">
    <property type="nucleotide sequence ID" value="NZ_JAMJPK010000001.1"/>
</dbReference>
<dbReference type="SUPFAM" id="SSF52980">
    <property type="entry name" value="Restriction endonuclease-like"/>
    <property type="match status" value="1"/>
</dbReference>
<keyword evidence="2" id="KW-1185">Reference proteome</keyword>
<dbReference type="Proteomes" id="UP001165369">
    <property type="component" value="Unassembled WGS sequence"/>
</dbReference>
<dbReference type="CDD" id="cd22368">
    <property type="entry name" value="YaeQ-like"/>
    <property type="match status" value="1"/>
</dbReference>
<dbReference type="Pfam" id="PF07152">
    <property type="entry name" value="YaeQ"/>
    <property type="match status" value="1"/>
</dbReference>
<dbReference type="SMART" id="SM01322">
    <property type="entry name" value="YaeQ"/>
    <property type="match status" value="1"/>
</dbReference>
<protein>
    <submittedName>
        <fullName evidence="1">YaeQ family protein</fullName>
    </submittedName>
</protein>
<accession>A0ABT0SXK6</accession>
<dbReference type="PANTHER" id="PTHR38784:SF1">
    <property type="entry name" value="SUCROSE PHOSPHORYLASE"/>
    <property type="match status" value="1"/>
</dbReference>
<dbReference type="EMBL" id="JAMJPK010000001">
    <property type="protein sequence ID" value="MCL7939164.1"/>
    <property type="molecule type" value="Genomic_DNA"/>
</dbReference>
<organism evidence="1 2">
    <name type="scientific">Halomonas gemina</name>
    <dbReference type="NCBI Taxonomy" id="2945105"/>
    <lineage>
        <taxon>Bacteria</taxon>
        <taxon>Pseudomonadati</taxon>
        <taxon>Pseudomonadota</taxon>
        <taxon>Gammaproteobacteria</taxon>
        <taxon>Oceanospirillales</taxon>
        <taxon>Halomonadaceae</taxon>
        <taxon>Halomonas</taxon>
    </lineage>
</organism>
<dbReference type="InterPro" id="IPR009822">
    <property type="entry name" value="YaeQ"/>
</dbReference>
<evidence type="ECO:0000313" key="2">
    <source>
        <dbReference type="Proteomes" id="UP001165369"/>
    </source>
</evidence>
<dbReference type="PANTHER" id="PTHR38784">
    <property type="entry name" value="SUCROSE PHOSPHORYLASE"/>
    <property type="match status" value="1"/>
</dbReference>
<dbReference type="PIRSF" id="PIRSF011484">
    <property type="entry name" value="YaeQ"/>
    <property type="match status" value="1"/>
</dbReference>
<sequence length="185" mass="20421">MALKATIHRVQLQIADMDRHYYADHALTVARHPSETDERMMVRLLAFALNADEALAFGRGVSTENEPDLWRQDLTGDIELWIQLGQPDEKSVRRACARADRVVLYTYSGQGAAIWWEQIAGKLATLDNLRVVDISPASVAALGDLVAKSMTLNCMIEDGGVWVTDPDRGAVEVESEVLKDTRAAG</sequence>
<dbReference type="InterPro" id="IPR038590">
    <property type="entry name" value="YaeQ_sf"/>
</dbReference>
<comment type="caution">
    <text evidence="1">The sequence shown here is derived from an EMBL/GenBank/DDBJ whole genome shotgun (WGS) entry which is preliminary data.</text>
</comment>
<evidence type="ECO:0000313" key="1">
    <source>
        <dbReference type="EMBL" id="MCL7939164.1"/>
    </source>
</evidence>
<dbReference type="InterPro" id="IPR011335">
    <property type="entry name" value="Restrct_endonuc-II-like"/>
</dbReference>